<evidence type="ECO:0000256" key="1">
    <source>
        <dbReference type="SAM" id="MobiDB-lite"/>
    </source>
</evidence>
<organism evidence="2 3">
    <name type="scientific">Xylaria arbuscula</name>
    <dbReference type="NCBI Taxonomy" id="114810"/>
    <lineage>
        <taxon>Eukaryota</taxon>
        <taxon>Fungi</taxon>
        <taxon>Dikarya</taxon>
        <taxon>Ascomycota</taxon>
        <taxon>Pezizomycotina</taxon>
        <taxon>Sordariomycetes</taxon>
        <taxon>Xylariomycetidae</taxon>
        <taxon>Xylariales</taxon>
        <taxon>Xylariaceae</taxon>
        <taxon>Xylaria</taxon>
    </lineage>
</organism>
<feature type="compositionally biased region" description="Polar residues" evidence="1">
    <location>
        <begin position="229"/>
        <end position="238"/>
    </location>
</feature>
<dbReference type="VEuPathDB" id="FungiDB:F4678DRAFT_458114"/>
<evidence type="ECO:0000313" key="3">
    <source>
        <dbReference type="Proteomes" id="UP001148614"/>
    </source>
</evidence>
<name>A0A9W8N9Y5_9PEZI</name>
<evidence type="ECO:0000313" key="2">
    <source>
        <dbReference type="EMBL" id="KAJ3564776.1"/>
    </source>
</evidence>
<dbReference type="Proteomes" id="UP001148614">
    <property type="component" value="Unassembled WGS sequence"/>
</dbReference>
<keyword evidence="3" id="KW-1185">Reference proteome</keyword>
<dbReference type="EMBL" id="JANPWZ010001576">
    <property type="protein sequence ID" value="KAJ3564776.1"/>
    <property type="molecule type" value="Genomic_DNA"/>
</dbReference>
<feature type="compositionally biased region" description="Basic and acidic residues" evidence="1">
    <location>
        <begin position="115"/>
        <end position="143"/>
    </location>
</feature>
<dbReference type="AlphaFoldDB" id="A0A9W8N9Y5"/>
<comment type="caution">
    <text evidence="2">The sequence shown here is derived from an EMBL/GenBank/DDBJ whole genome shotgun (WGS) entry which is preliminary data.</text>
</comment>
<feature type="region of interest" description="Disordered" evidence="1">
    <location>
        <begin position="217"/>
        <end position="267"/>
    </location>
</feature>
<accession>A0A9W8N9Y5</accession>
<gene>
    <name evidence="2" type="ORF">NPX13_g7731</name>
</gene>
<proteinExistence type="predicted"/>
<feature type="compositionally biased region" description="Basic and acidic residues" evidence="1">
    <location>
        <begin position="91"/>
        <end position="103"/>
    </location>
</feature>
<protein>
    <submittedName>
        <fullName evidence="2">Uncharacterized protein</fullName>
    </submittedName>
</protein>
<feature type="region of interest" description="Disordered" evidence="1">
    <location>
        <begin position="91"/>
        <end position="177"/>
    </location>
</feature>
<sequence length="267" mass="29799">MPKRARPAPNPRPSYASLTCIEFDILYQAQFCIKDENAEGEDRMDFQKLADMAGYPSAEAMRRQWQVMQGILAEITDKVKVADSITVKTKDDDTANADAKEDPDAASVAPIPNDDALKTIPEEMEIHKEEPAGDKYEEPEKNSDSAASTPKIFELEPSIDPLLEPELDEPAPPQFDENLQRMWDDGLMDGGFGPNTVFGSVPVPPAPPAGYGFGMGTYNNFDDDEDPTFISNESYESRTTSRRAHGNPRQDNRQYRYSPYPGRPNRS</sequence>
<reference evidence="2" key="1">
    <citation type="submission" date="2022-07" db="EMBL/GenBank/DDBJ databases">
        <title>Genome Sequence of Xylaria arbuscula.</title>
        <authorList>
            <person name="Buettner E."/>
        </authorList>
    </citation>
    <scope>NUCLEOTIDE SEQUENCE</scope>
    <source>
        <strain evidence="2">VT107</strain>
    </source>
</reference>